<dbReference type="InterPro" id="IPR014966">
    <property type="entry name" value="FRG-dom"/>
</dbReference>
<evidence type="ECO:0000313" key="2">
    <source>
        <dbReference type="EMBL" id="AWL13017.1"/>
    </source>
</evidence>
<dbReference type="SMART" id="SM00901">
    <property type="entry name" value="FRG"/>
    <property type="match status" value="1"/>
</dbReference>
<feature type="domain" description="FRG" evidence="1">
    <location>
        <begin position="28"/>
        <end position="124"/>
    </location>
</feature>
<dbReference type="KEGG" id="salh:HMF8227_02565"/>
<gene>
    <name evidence="2" type="ORF">HMF8227_02565</name>
</gene>
<dbReference type="EMBL" id="CP029347">
    <property type="protein sequence ID" value="AWL13017.1"/>
    <property type="molecule type" value="Genomic_DNA"/>
</dbReference>
<dbReference type="Pfam" id="PF08867">
    <property type="entry name" value="FRG"/>
    <property type="match status" value="1"/>
</dbReference>
<dbReference type="RefSeq" id="WP_109340540.1">
    <property type="nucleotide sequence ID" value="NZ_CP029347.1"/>
</dbReference>
<dbReference type="AlphaFoldDB" id="A0A2S2E7U1"/>
<sequence>MQTFTAQSWDHLQELLFAGSWNADIGRYRSPYVFRGLSDDQFDLKTSLMRLGGQYPQLEHHLLRNFKKYGHDNFEPTDSVWHWLTIAQHHGLPTRLLDWTYSPFVGMHFATADIGQSEKDGVIWKVNYHDSCKQLPSDMKRRLEAEGGNVFTVDLLTDLVQDLDAFEQMEDEDYFLFFEPPSVDGRIINQHALFSVASNPTVAVDNLLDKTQTDCERIIIPAGIKWEVRDKLDQANITERVLFPGLEGLSHWLKRHYSPRTPE</sequence>
<evidence type="ECO:0000313" key="3">
    <source>
        <dbReference type="Proteomes" id="UP000245728"/>
    </source>
</evidence>
<organism evidence="2 3">
    <name type="scientific">Saliniradius amylolyticus</name>
    <dbReference type="NCBI Taxonomy" id="2183582"/>
    <lineage>
        <taxon>Bacteria</taxon>
        <taxon>Pseudomonadati</taxon>
        <taxon>Pseudomonadota</taxon>
        <taxon>Gammaproteobacteria</taxon>
        <taxon>Alteromonadales</taxon>
        <taxon>Alteromonadaceae</taxon>
        <taxon>Saliniradius</taxon>
    </lineage>
</organism>
<protein>
    <recommendedName>
        <fullName evidence="1">FRG domain-containing protein</fullName>
    </recommendedName>
</protein>
<evidence type="ECO:0000259" key="1">
    <source>
        <dbReference type="SMART" id="SM00901"/>
    </source>
</evidence>
<proteinExistence type="predicted"/>
<name>A0A2S2E7U1_9ALTE</name>
<reference evidence="2 3" key="1">
    <citation type="submission" date="2018-05" db="EMBL/GenBank/DDBJ databases">
        <title>Salinimonas sp. HMF8227 Genome sequencing and assembly.</title>
        <authorList>
            <person name="Kang H."/>
            <person name="Kang J."/>
            <person name="Cha I."/>
            <person name="Kim H."/>
            <person name="Joh K."/>
        </authorList>
    </citation>
    <scope>NUCLEOTIDE SEQUENCE [LARGE SCALE GENOMIC DNA]</scope>
    <source>
        <strain evidence="2 3">HMF8227</strain>
    </source>
</reference>
<keyword evidence="3" id="KW-1185">Reference proteome</keyword>
<dbReference type="OrthoDB" id="9816036at2"/>
<accession>A0A2S2E7U1</accession>
<dbReference type="Proteomes" id="UP000245728">
    <property type="component" value="Chromosome"/>
</dbReference>